<dbReference type="PANTHER" id="PTHR11967:SF2">
    <property type="entry name" value="ALPHA-1-ACID GLYCOPROTEIN 1"/>
    <property type="match status" value="1"/>
</dbReference>
<accession>A0A3B3BVL0</accession>
<evidence type="ECO:0000313" key="6">
    <source>
        <dbReference type="Ensembl" id="ENSOMEP00000009399.1"/>
    </source>
</evidence>
<feature type="signal peptide" evidence="5">
    <location>
        <begin position="1"/>
        <end position="24"/>
    </location>
</feature>
<dbReference type="Proteomes" id="UP000261560">
    <property type="component" value="Unplaced"/>
</dbReference>
<organism evidence="6 7">
    <name type="scientific">Oryzias melastigma</name>
    <name type="common">Marine medaka</name>
    <dbReference type="NCBI Taxonomy" id="30732"/>
    <lineage>
        <taxon>Eukaryota</taxon>
        <taxon>Metazoa</taxon>
        <taxon>Chordata</taxon>
        <taxon>Craniata</taxon>
        <taxon>Vertebrata</taxon>
        <taxon>Euteleostomi</taxon>
        <taxon>Actinopterygii</taxon>
        <taxon>Neopterygii</taxon>
        <taxon>Teleostei</taxon>
        <taxon>Neoteleostei</taxon>
        <taxon>Acanthomorphata</taxon>
        <taxon>Ovalentaria</taxon>
        <taxon>Atherinomorphae</taxon>
        <taxon>Beloniformes</taxon>
        <taxon>Adrianichthyidae</taxon>
        <taxon>Oryziinae</taxon>
        <taxon>Oryzias</taxon>
    </lineage>
</organism>
<proteinExistence type="predicted"/>
<evidence type="ECO:0000313" key="7">
    <source>
        <dbReference type="Proteomes" id="UP000261560"/>
    </source>
</evidence>
<reference evidence="6" key="1">
    <citation type="submission" date="2025-08" db="UniProtKB">
        <authorList>
            <consortium name="Ensembl"/>
        </authorList>
    </citation>
    <scope>IDENTIFICATION</scope>
</reference>
<dbReference type="PANTHER" id="PTHR11967">
    <property type="entry name" value="ALPHA-1-ACID GLYCOPROTEIN"/>
    <property type="match status" value="1"/>
</dbReference>
<evidence type="ECO:0000256" key="3">
    <source>
        <dbReference type="ARBA" id="ARBA00022729"/>
    </source>
</evidence>
<comment type="subcellular location">
    <subcellularLocation>
        <location evidence="1">Secreted</location>
    </subcellularLocation>
</comment>
<reference evidence="6" key="2">
    <citation type="submission" date="2025-09" db="UniProtKB">
        <authorList>
            <consortium name="Ensembl"/>
        </authorList>
    </citation>
    <scope>IDENTIFICATION</scope>
</reference>
<dbReference type="InterPro" id="IPR012674">
    <property type="entry name" value="Calycin"/>
</dbReference>
<evidence type="ECO:0000256" key="1">
    <source>
        <dbReference type="ARBA" id="ARBA00004613"/>
    </source>
</evidence>
<dbReference type="Ensembl" id="ENSOMET00000000821.1">
    <property type="protein sequence ID" value="ENSOMEP00000009399.1"/>
    <property type="gene ID" value="ENSOMEG00000010611.1"/>
</dbReference>
<keyword evidence="7" id="KW-1185">Reference proteome</keyword>
<keyword evidence="4" id="KW-0325">Glycoprotein</keyword>
<name>A0A3B3BVL0_ORYME</name>
<evidence type="ECO:0000256" key="2">
    <source>
        <dbReference type="ARBA" id="ARBA00022525"/>
    </source>
</evidence>
<sequence length="243" mass="27553">MMMMMRLWLSCHLLFAGISLNVFAATPEECELLVTPVSLADPSVILGKTNYLAGYTDYAPFKGILKATDSSWLNITESPSNITSEVLMSQENRINGTCVGSTVKMTLEGLRARVAFTEMDATLSVLPSCDGCFVFYINYTANDVKKLLEHINVSDKDLADQAQGRSLYLMGRKQQMKEQKKAHFCLHNFHNLFISRQTVDAQPLRLGAFQEASQLSRLLRRTRFPLQSRKKYFAFKISFSKFY</sequence>
<dbReference type="GeneTree" id="ENSGT00400000024810"/>
<keyword evidence="3 5" id="KW-0732">Signal</keyword>
<dbReference type="AlphaFoldDB" id="A0A3B3BVL0"/>
<dbReference type="GO" id="GO:0005576">
    <property type="term" value="C:extracellular region"/>
    <property type="evidence" value="ECO:0007669"/>
    <property type="project" value="UniProtKB-SubCell"/>
</dbReference>
<dbReference type="Gene3D" id="2.40.128.20">
    <property type="match status" value="1"/>
</dbReference>
<feature type="chain" id="PRO_5017426167" evidence="5">
    <location>
        <begin position="25"/>
        <end position="243"/>
    </location>
</feature>
<evidence type="ECO:0000256" key="5">
    <source>
        <dbReference type="SAM" id="SignalP"/>
    </source>
</evidence>
<protein>
    <submittedName>
        <fullName evidence="6">Uncharacterized LOC112162528</fullName>
    </submittedName>
</protein>
<evidence type="ECO:0000256" key="4">
    <source>
        <dbReference type="ARBA" id="ARBA00023180"/>
    </source>
</evidence>
<keyword evidence="2" id="KW-0964">Secreted</keyword>